<dbReference type="GO" id="GO:0004930">
    <property type="term" value="F:G protein-coupled receptor activity"/>
    <property type="evidence" value="ECO:0007669"/>
    <property type="project" value="UniProtKB-KW"/>
</dbReference>
<keyword evidence="2" id="KW-1003">Cell membrane</keyword>
<comment type="subcellular location">
    <subcellularLocation>
        <location evidence="1">Cell membrane</location>
        <topology evidence="1">Multi-pass membrane protein</topology>
    </subcellularLocation>
</comment>
<dbReference type="OrthoDB" id="5960696at2759"/>
<name>Q09K97_ACRMI</name>
<evidence type="ECO:0000256" key="8">
    <source>
        <dbReference type="ARBA" id="ARBA00023180"/>
    </source>
</evidence>
<organism evidence="13">
    <name type="scientific">Acropora millepora</name>
    <name type="common">Staghorn coral</name>
    <name type="synonym">Heteropora millepora</name>
    <dbReference type="NCBI Taxonomy" id="45264"/>
    <lineage>
        <taxon>Eukaryota</taxon>
        <taxon>Metazoa</taxon>
        <taxon>Cnidaria</taxon>
        <taxon>Anthozoa</taxon>
        <taxon>Hexacorallia</taxon>
        <taxon>Scleractinia</taxon>
        <taxon>Astrocoeniina</taxon>
        <taxon>Acroporidae</taxon>
        <taxon>Acropora</taxon>
    </lineage>
</organism>
<accession>Q09K97</accession>
<evidence type="ECO:0000256" key="10">
    <source>
        <dbReference type="RuleBase" id="RU000688"/>
    </source>
</evidence>
<sequence>MPLIEEYPCINDTIAPSYIAFISSSLSGVMSVVTITGNLLVVLAIFIDPNKDLKSPFNYFVANLAICDLFVGFLVDPLSMVYHYSEGAAKRFPANRVFLYIPYFISCTASVLSLAALTVDRFWAISFPISYRNKLNPKRAGFAAAGIWTFSLGFPFVILLTGYLTYAFVFAHTVIIATFLVMLLTYLKIFRVFKLKIKQWEAMDFGSSEKEAKRQAMKWEQKVTKTFLIMLAFFLACYLPSCICIYITNLCSSCSCIFIHWARDVHFLLILANSGVNPFVYAWRFDNFRKAFVKLLSGCGKCWSRRTRKISRVGPLGNLASSSKLEIGESEIKVRQTLNTFSVVLPLGTMTMGECCTKT</sequence>
<keyword evidence="4 11" id="KW-1133">Transmembrane helix</keyword>
<reference evidence="13" key="1">
    <citation type="journal article" date="2007" name="Gene">
        <title>Sequence and expression of four coral G protein-coupled receptors distinct from all classifiable members of the rhodopsin family.</title>
        <authorList>
            <person name="Anctil M."/>
            <person name="Hayward D.C."/>
            <person name="Miller D.J."/>
            <person name="Ball E.E."/>
        </authorList>
    </citation>
    <scope>NUCLEOTIDE SEQUENCE</scope>
</reference>
<protein>
    <submittedName>
        <fullName evidence="13">Tm7-1-6 G-protein coupled receptor</fullName>
    </submittedName>
</protein>
<feature type="transmembrane region" description="Helical" evidence="11">
    <location>
        <begin position="227"/>
        <end position="248"/>
    </location>
</feature>
<evidence type="ECO:0000256" key="2">
    <source>
        <dbReference type="ARBA" id="ARBA00022475"/>
    </source>
</evidence>
<dbReference type="PROSITE" id="PS00237">
    <property type="entry name" value="G_PROTEIN_RECEP_F1_1"/>
    <property type="match status" value="1"/>
</dbReference>
<dbReference type="PRINTS" id="PR00237">
    <property type="entry name" value="GPCRRHODOPSN"/>
</dbReference>
<evidence type="ECO:0000256" key="9">
    <source>
        <dbReference type="ARBA" id="ARBA00023224"/>
    </source>
</evidence>
<keyword evidence="6 11" id="KW-0472">Membrane</keyword>
<dbReference type="Pfam" id="PF00001">
    <property type="entry name" value="7tm_1"/>
    <property type="match status" value="1"/>
</dbReference>
<comment type="similarity">
    <text evidence="10">Belongs to the G-protein coupled receptor 1 family.</text>
</comment>
<dbReference type="PANTHER" id="PTHR24246">
    <property type="entry name" value="OLFACTORY RECEPTOR AND ADENOSINE RECEPTOR"/>
    <property type="match status" value="1"/>
</dbReference>
<feature type="transmembrane region" description="Helical" evidence="11">
    <location>
        <begin position="59"/>
        <end position="85"/>
    </location>
</feature>
<evidence type="ECO:0000313" key="13">
    <source>
        <dbReference type="EMBL" id="ABI50931.1"/>
    </source>
</evidence>
<dbReference type="GO" id="GO:0005886">
    <property type="term" value="C:plasma membrane"/>
    <property type="evidence" value="ECO:0007669"/>
    <property type="project" value="UniProtKB-SubCell"/>
</dbReference>
<proteinExistence type="evidence at transcript level"/>
<evidence type="ECO:0000256" key="5">
    <source>
        <dbReference type="ARBA" id="ARBA00023040"/>
    </source>
</evidence>
<evidence type="ECO:0000256" key="11">
    <source>
        <dbReference type="SAM" id="Phobius"/>
    </source>
</evidence>
<dbReference type="InterPro" id="IPR000276">
    <property type="entry name" value="GPCR_Rhodpsn"/>
</dbReference>
<keyword evidence="8" id="KW-0325">Glycoprotein</keyword>
<evidence type="ECO:0000256" key="3">
    <source>
        <dbReference type="ARBA" id="ARBA00022692"/>
    </source>
</evidence>
<evidence type="ECO:0000256" key="7">
    <source>
        <dbReference type="ARBA" id="ARBA00023170"/>
    </source>
</evidence>
<dbReference type="Gene3D" id="1.20.1070.10">
    <property type="entry name" value="Rhodopsin 7-helix transmembrane proteins"/>
    <property type="match status" value="1"/>
</dbReference>
<dbReference type="AlphaFoldDB" id="Q09K97"/>
<dbReference type="SUPFAM" id="SSF81321">
    <property type="entry name" value="Family A G protein-coupled receptor-like"/>
    <property type="match status" value="1"/>
</dbReference>
<evidence type="ECO:0000256" key="6">
    <source>
        <dbReference type="ARBA" id="ARBA00023136"/>
    </source>
</evidence>
<keyword evidence="7 10" id="KW-0675">Receptor</keyword>
<evidence type="ECO:0000259" key="12">
    <source>
        <dbReference type="PROSITE" id="PS50262"/>
    </source>
</evidence>
<dbReference type="InterPro" id="IPR017452">
    <property type="entry name" value="GPCR_Rhodpsn_7TM"/>
</dbReference>
<dbReference type="PROSITE" id="PS50262">
    <property type="entry name" value="G_PROTEIN_RECEP_F1_2"/>
    <property type="match status" value="1"/>
</dbReference>
<dbReference type="PANTHER" id="PTHR24246:SF27">
    <property type="entry name" value="ADENOSINE RECEPTOR, ISOFORM A"/>
    <property type="match status" value="1"/>
</dbReference>
<dbReference type="SMART" id="SM01381">
    <property type="entry name" value="7TM_GPCR_Srsx"/>
    <property type="match status" value="1"/>
</dbReference>
<evidence type="ECO:0000256" key="1">
    <source>
        <dbReference type="ARBA" id="ARBA00004651"/>
    </source>
</evidence>
<dbReference type="EMBL" id="DQ885475">
    <property type="protein sequence ID" value="ABI50931.1"/>
    <property type="molecule type" value="mRNA"/>
</dbReference>
<evidence type="ECO:0000256" key="4">
    <source>
        <dbReference type="ARBA" id="ARBA00022989"/>
    </source>
</evidence>
<dbReference type="CDD" id="cd00637">
    <property type="entry name" value="7tm_classA_rhodopsin-like"/>
    <property type="match status" value="1"/>
</dbReference>
<feature type="transmembrane region" description="Helical" evidence="11">
    <location>
        <begin position="140"/>
        <end position="160"/>
    </location>
</feature>
<keyword evidence="9 10" id="KW-0807">Transducer</keyword>
<feature type="transmembrane region" description="Helical" evidence="11">
    <location>
        <begin position="166"/>
        <end position="187"/>
    </location>
</feature>
<feature type="transmembrane region" description="Helical" evidence="11">
    <location>
        <begin position="97"/>
        <end position="119"/>
    </location>
</feature>
<keyword evidence="5 10" id="KW-0297">G-protein coupled receptor</keyword>
<feature type="domain" description="G-protein coupled receptors family 1 profile" evidence="12">
    <location>
        <begin position="37"/>
        <end position="281"/>
    </location>
</feature>
<keyword evidence="3 10" id="KW-0812">Transmembrane</keyword>
<feature type="transmembrane region" description="Helical" evidence="11">
    <location>
        <begin position="20"/>
        <end position="47"/>
    </location>
</feature>